<dbReference type="GO" id="GO:0061630">
    <property type="term" value="F:ubiquitin protein ligase activity"/>
    <property type="evidence" value="ECO:0007669"/>
    <property type="project" value="UniProtKB-EC"/>
</dbReference>
<evidence type="ECO:0000313" key="14">
    <source>
        <dbReference type="Proteomes" id="UP001515500"/>
    </source>
</evidence>
<evidence type="ECO:0000256" key="4">
    <source>
        <dbReference type="ARBA" id="ARBA00012483"/>
    </source>
</evidence>
<dbReference type="GeneID" id="120249677"/>
<dbReference type="Gene3D" id="3.30.40.10">
    <property type="entry name" value="Zinc/RING finger domain, C3HC4 (zinc finger)"/>
    <property type="match status" value="2"/>
</dbReference>
<gene>
    <name evidence="15" type="primary">LOC120249677</name>
</gene>
<evidence type="ECO:0000256" key="3">
    <source>
        <dbReference type="ARBA" id="ARBA00009119"/>
    </source>
</evidence>
<evidence type="ECO:0000256" key="7">
    <source>
        <dbReference type="ARBA" id="ARBA00022771"/>
    </source>
</evidence>
<evidence type="ECO:0000256" key="9">
    <source>
        <dbReference type="ARBA" id="ARBA00022833"/>
    </source>
</evidence>
<keyword evidence="6" id="KW-0479">Metal-binding</keyword>
<evidence type="ECO:0000256" key="10">
    <source>
        <dbReference type="PROSITE-ProRule" id="PRU00455"/>
    </source>
</evidence>
<dbReference type="GO" id="GO:0005737">
    <property type="term" value="C:cytoplasm"/>
    <property type="evidence" value="ECO:0007669"/>
    <property type="project" value="TreeGrafter"/>
</dbReference>
<feature type="domain" description="SIAH-type" evidence="13">
    <location>
        <begin position="124"/>
        <end position="184"/>
    </location>
</feature>
<evidence type="ECO:0000256" key="8">
    <source>
        <dbReference type="ARBA" id="ARBA00022786"/>
    </source>
</evidence>
<feature type="region of interest" description="Disordered" evidence="11">
    <location>
        <begin position="1"/>
        <end position="52"/>
    </location>
</feature>
<evidence type="ECO:0000259" key="13">
    <source>
        <dbReference type="PROSITE" id="PS51081"/>
    </source>
</evidence>
<comment type="pathway">
    <text evidence="2">Protein modification; protein ubiquitination.</text>
</comment>
<evidence type="ECO:0000259" key="12">
    <source>
        <dbReference type="PROSITE" id="PS50089"/>
    </source>
</evidence>
<dbReference type="InterPro" id="IPR001841">
    <property type="entry name" value="Znf_RING"/>
</dbReference>
<evidence type="ECO:0000256" key="2">
    <source>
        <dbReference type="ARBA" id="ARBA00004906"/>
    </source>
</evidence>
<dbReference type="RefSeq" id="XP_039114203.1">
    <property type="nucleotide sequence ID" value="XM_039258269.1"/>
</dbReference>
<keyword evidence="14" id="KW-1185">Reference proteome</keyword>
<evidence type="ECO:0000256" key="6">
    <source>
        <dbReference type="ARBA" id="ARBA00022723"/>
    </source>
</evidence>
<comment type="catalytic activity">
    <reaction evidence="1">
        <text>S-ubiquitinyl-[E2 ubiquitin-conjugating enzyme]-L-cysteine + [acceptor protein]-L-lysine = [E2 ubiquitin-conjugating enzyme]-L-cysteine + N(6)-ubiquitinyl-[acceptor protein]-L-lysine.</text>
        <dbReference type="EC" id="2.3.2.27"/>
    </reaction>
</comment>
<dbReference type="InterPro" id="IPR052088">
    <property type="entry name" value="E3_ubiquitin-ligase_SINA"/>
</dbReference>
<dbReference type="InterPro" id="IPR049548">
    <property type="entry name" value="Sina-like_RING"/>
</dbReference>
<feature type="compositionally biased region" description="Polar residues" evidence="11">
    <location>
        <begin position="27"/>
        <end position="52"/>
    </location>
</feature>
<evidence type="ECO:0000256" key="5">
    <source>
        <dbReference type="ARBA" id="ARBA00022679"/>
    </source>
</evidence>
<dbReference type="AlphaFoldDB" id="A0AB40AH82"/>
<dbReference type="PANTHER" id="PTHR10315:SF91">
    <property type="entry name" value="RING-TYPE E3 UBIQUITIN TRANSFERASE"/>
    <property type="match status" value="1"/>
</dbReference>
<keyword evidence="8" id="KW-0833">Ubl conjugation pathway</keyword>
<dbReference type="GO" id="GO:0008270">
    <property type="term" value="F:zinc ion binding"/>
    <property type="evidence" value="ECO:0007669"/>
    <property type="project" value="UniProtKB-KW"/>
</dbReference>
<sequence length="275" mass="30477">MTCPKERKNQMYTGSSSAILSRKMDESSSLSGESKCTSVCSNEQPHLPPKTSQIKKPVILPDSDIDGLLECPVCSNAMFPPIQQCPSGHTLCSTCKANVNNKCPVCRKEIGNIRCLALEKLAVSLHLPCAFHSLGCEEMFPYYSKLQHEAQCVHRPYSCPHPGSDCPFTGDIPSLLSHLRESHKVDLQTGYTFNHRYVKQDPCSVDNVSWTLTHFYWEQSQFTWLSSASWVKKWKQGSSPTASRSAGMGGRLHGMVCHGASEHTTEQFATVMMGS</sequence>
<keyword evidence="9" id="KW-0862">Zinc</keyword>
<dbReference type="PROSITE" id="PS51081">
    <property type="entry name" value="ZF_SIAH"/>
    <property type="match status" value="1"/>
</dbReference>
<keyword evidence="7 10" id="KW-0863">Zinc-finger</keyword>
<dbReference type="PROSITE" id="PS50089">
    <property type="entry name" value="ZF_RING_2"/>
    <property type="match status" value="1"/>
</dbReference>
<dbReference type="Pfam" id="PF21362">
    <property type="entry name" value="Sina_RING"/>
    <property type="match status" value="1"/>
</dbReference>
<dbReference type="PANTHER" id="PTHR10315">
    <property type="entry name" value="E3 UBIQUITIN PROTEIN LIGASE SIAH"/>
    <property type="match status" value="1"/>
</dbReference>
<comment type="similarity">
    <text evidence="3">Belongs to the SINA (Seven in absentia) family.</text>
</comment>
<evidence type="ECO:0000256" key="1">
    <source>
        <dbReference type="ARBA" id="ARBA00000900"/>
    </source>
</evidence>
<proteinExistence type="inferred from homology"/>
<dbReference type="FunFam" id="3.30.40.10:FF:000041">
    <property type="entry name" value="E3 ubiquitin-protein ligase SINAT3"/>
    <property type="match status" value="1"/>
</dbReference>
<feature type="domain" description="RING-type" evidence="12">
    <location>
        <begin position="71"/>
        <end position="107"/>
    </location>
</feature>
<feature type="compositionally biased region" description="Polar residues" evidence="11">
    <location>
        <begin position="10"/>
        <end position="19"/>
    </location>
</feature>
<dbReference type="Pfam" id="PF21361">
    <property type="entry name" value="Sina_ZnF"/>
    <property type="match status" value="1"/>
</dbReference>
<dbReference type="Proteomes" id="UP001515500">
    <property type="component" value="Chromosome 19"/>
</dbReference>
<keyword evidence="5" id="KW-0808">Transferase</keyword>
<accession>A0AB40AH82</accession>
<name>A0AB40AH82_DIOCR</name>
<dbReference type="SUPFAM" id="SSF57850">
    <property type="entry name" value="RING/U-box"/>
    <property type="match status" value="1"/>
</dbReference>
<evidence type="ECO:0000313" key="15">
    <source>
        <dbReference type="RefSeq" id="XP_039114203.1"/>
    </source>
</evidence>
<evidence type="ECO:0000256" key="11">
    <source>
        <dbReference type="SAM" id="MobiDB-lite"/>
    </source>
</evidence>
<reference evidence="15" key="1">
    <citation type="submission" date="2025-08" db="UniProtKB">
        <authorList>
            <consortium name="RefSeq"/>
        </authorList>
    </citation>
    <scope>IDENTIFICATION</scope>
</reference>
<organism evidence="14 15">
    <name type="scientific">Dioscorea cayennensis subsp. rotundata</name>
    <name type="common">White Guinea yam</name>
    <name type="synonym">Dioscorea rotundata</name>
    <dbReference type="NCBI Taxonomy" id="55577"/>
    <lineage>
        <taxon>Eukaryota</taxon>
        <taxon>Viridiplantae</taxon>
        <taxon>Streptophyta</taxon>
        <taxon>Embryophyta</taxon>
        <taxon>Tracheophyta</taxon>
        <taxon>Spermatophyta</taxon>
        <taxon>Magnoliopsida</taxon>
        <taxon>Liliopsida</taxon>
        <taxon>Dioscoreales</taxon>
        <taxon>Dioscoreaceae</taxon>
        <taxon>Dioscorea</taxon>
    </lineage>
</organism>
<dbReference type="InterPro" id="IPR013083">
    <property type="entry name" value="Znf_RING/FYVE/PHD"/>
</dbReference>
<dbReference type="EC" id="2.3.2.27" evidence="4"/>
<dbReference type="CDD" id="cd16571">
    <property type="entry name" value="RING-HC_SIAHs"/>
    <property type="match status" value="1"/>
</dbReference>
<dbReference type="InterPro" id="IPR013010">
    <property type="entry name" value="Znf_SIAH"/>
</dbReference>
<dbReference type="SUPFAM" id="SSF49599">
    <property type="entry name" value="TRAF domain-like"/>
    <property type="match status" value="1"/>
</dbReference>
<protein>
    <recommendedName>
        <fullName evidence="4">RING-type E3 ubiquitin transferase</fullName>
        <ecNumber evidence="4">2.3.2.27</ecNumber>
    </recommendedName>
</protein>